<gene>
    <name evidence="3" type="ORF">GCM10008906_07780</name>
</gene>
<dbReference type="SUPFAM" id="SSF54211">
    <property type="entry name" value="Ribosomal protein S5 domain 2-like"/>
    <property type="match status" value="1"/>
</dbReference>
<dbReference type="SMART" id="SM00382">
    <property type="entry name" value="AAA"/>
    <property type="match status" value="1"/>
</dbReference>
<dbReference type="Pfam" id="PF13335">
    <property type="entry name" value="Mg_chelatase_C"/>
    <property type="match status" value="1"/>
</dbReference>
<dbReference type="Pfam" id="PF13541">
    <property type="entry name" value="ChlI"/>
    <property type="match status" value="1"/>
</dbReference>
<reference evidence="4" key="1">
    <citation type="journal article" date="2019" name="Int. J. Syst. Evol. Microbiol.">
        <title>The Global Catalogue of Microorganisms (GCM) 10K type strain sequencing project: providing services to taxonomists for standard genome sequencing and annotation.</title>
        <authorList>
            <consortium name="The Broad Institute Genomics Platform"/>
            <consortium name="The Broad Institute Genome Sequencing Center for Infectious Disease"/>
            <person name="Wu L."/>
            <person name="Ma J."/>
        </authorList>
    </citation>
    <scope>NUCLEOTIDE SEQUENCE [LARGE SCALE GENOMIC DNA]</scope>
    <source>
        <strain evidence="4">JCM 1407</strain>
    </source>
</reference>
<proteinExistence type="inferred from homology"/>
<name>A0ABP3UMA0_9CLOT</name>
<dbReference type="InterPro" id="IPR045006">
    <property type="entry name" value="CHLI-like"/>
</dbReference>
<evidence type="ECO:0000313" key="4">
    <source>
        <dbReference type="Proteomes" id="UP001501510"/>
    </source>
</evidence>
<dbReference type="RefSeq" id="WP_343759081.1">
    <property type="nucleotide sequence ID" value="NZ_BAAACG010000006.1"/>
</dbReference>
<dbReference type="NCBIfam" id="TIGR00368">
    <property type="entry name" value="YifB family Mg chelatase-like AAA ATPase"/>
    <property type="match status" value="1"/>
</dbReference>
<feature type="domain" description="AAA+ ATPase" evidence="2">
    <location>
        <begin position="211"/>
        <end position="396"/>
    </location>
</feature>
<dbReference type="InterPro" id="IPR020568">
    <property type="entry name" value="Ribosomal_Su5_D2-typ_SF"/>
</dbReference>
<organism evidence="3 4">
    <name type="scientific">Clostridium oceanicum</name>
    <dbReference type="NCBI Taxonomy" id="1543"/>
    <lineage>
        <taxon>Bacteria</taxon>
        <taxon>Bacillati</taxon>
        <taxon>Bacillota</taxon>
        <taxon>Clostridia</taxon>
        <taxon>Eubacteriales</taxon>
        <taxon>Clostridiaceae</taxon>
        <taxon>Clostridium</taxon>
    </lineage>
</organism>
<comment type="similarity">
    <text evidence="1">Belongs to the Mg-chelatase subunits D/I family. ComM subfamily.</text>
</comment>
<dbReference type="PANTHER" id="PTHR32039">
    <property type="entry name" value="MAGNESIUM-CHELATASE SUBUNIT CHLI"/>
    <property type="match status" value="1"/>
</dbReference>
<evidence type="ECO:0000256" key="1">
    <source>
        <dbReference type="ARBA" id="ARBA00006354"/>
    </source>
</evidence>
<evidence type="ECO:0000259" key="2">
    <source>
        <dbReference type="SMART" id="SM00382"/>
    </source>
</evidence>
<comment type="caution">
    <text evidence="3">The sequence shown here is derived from an EMBL/GenBank/DDBJ whole genome shotgun (WGS) entry which is preliminary data.</text>
</comment>
<dbReference type="Gene3D" id="3.40.50.300">
    <property type="entry name" value="P-loop containing nucleotide triphosphate hydrolases"/>
    <property type="match status" value="1"/>
</dbReference>
<dbReference type="InterPro" id="IPR004482">
    <property type="entry name" value="Mg_chelat-rel"/>
</dbReference>
<dbReference type="EMBL" id="BAAACG010000006">
    <property type="protein sequence ID" value="GAA0734926.1"/>
    <property type="molecule type" value="Genomic_DNA"/>
</dbReference>
<sequence length="507" mass="56441">MTGKVLTATLNGICCELVSVEVDISSGLPSFNIVGLADTSVKESKERVKSAIINSNFEFPINKITVNLSPADIKKEGSLFDLPIALAILSATSQINHKSLKNFVAIGELSLFGNLNKIRGALPITLNAVKNNIPNFIVPSSNCNECAIVKKAKVFPFSTLKQVVHFLNFKDLLPYKINKEDLNPSIKYEKDFSEISGQESCKRAIEVSSAGGHNLIMFGPPGCGKTMIAERIPTILPDLTYEESLEVTEIYSICGKLNNKISLINKRPFRSPHNTSSQISLIGGGSKILPGEISLAHNGVLFLDEILEFKRKVLETLRLPLEDKCIKISRYNGSSTYPCNFMLVAALNPCPCGFYGSDKPCSCTAYERKRYIKKLSGPLLDRIDIFTFVNSLSYDEINSFNSSESSSTIRDRVSRSRLIQNKRFKDEKIHTNSQMNRNHIKKYCALNLKASNLMEKAYNSLNLSARAYGRILKVARTIADLRGSNKIEEQDLIESLQYRKFINSKII</sequence>
<keyword evidence="4" id="KW-1185">Reference proteome</keyword>
<dbReference type="Gene3D" id="3.30.230.10">
    <property type="match status" value="1"/>
</dbReference>
<dbReference type="InterPro" id="IPR014721">
    <property type="entry name" value="Ribsml_uS5_D2-typ_fold_subgr"/>
</dbReference>
<dbReference type="InterPro" id="IPR000523">
    <property type="entry name" value="Mg_chelatse_chII-like_cat_dom"/>
</dbReference>
<dbReference type="InterPro" id="IPR003593">
    <property type="entry name" value="AAA+_ATPase"/>
</dbReference>
<accession>A0ABP3UMA0</accession>
<dbReference type="PANTHER" id="PTHR32039:SF7">
    <property type="entry name" value="COMPETENCE PROTEIN COMM"/>
    <property type="match status" value="1"/>
</dbReference>
<dbReference type="Proteomes" id="UP001501510">
    <property type="component" value="Unassembled WGS sequence"/>
</dbReference>
<dbReference type="InterPro" id="IPR027417">
    <property type="entry name" value="P-loop_NTPase"/>
</dbReference>
<dbReference type="InterPro" id="IPR025158">
    <property type="entry name" value="Mg_chelat-rel_C"/>
</dbReference>
<evidence type="ECO:0000313" key="3">
    <source>
        <dbReference type="EMBL" id="GAA0734926.1"/>
    </source>
</evidence>
<dbReference type="Pfam" id="PF01078">
    <property type="entry name" value="Mg_chelatase"/>
    <property type="match status" value="1"/>
</dbReference>
<protein>
    <submittedName>
        <fullName evidence="3">YifB family Mg chelatase-like AAA ATPase</fullName>
    </submittedName>
</protein>
<dbReference type="SUPFAM" id="SSF52540">
    <property type="entry name" value="P-loop containing nucleoside triphosphate hydrolases"/>
    <property type="match status" value="1"/>
</dbReference>